<dbReference type="OrthoDB" id="6416925at2759"/>
<dbReference type="InterPro" id="IPR018244">
    <property type="entry name" value="Allrgn_V5/Tpx1_CS"/>
</dbReference>
<feature type="non-terminal residue" evidence="1">
    <location>
        <position position="1"/>
    </location>
</feature>
<dbReference type="SUPFAM" id="SSF55797">
    <property type="entry name" value="PR-1-like"/>
    <property type="match status" value="1"/>
</dbReference>
<dbReference type="EMBL" id="BGPR01042940">
    <property type="protein sequence ID" value="GBO19458.1"/>
    <property type="molecule type" value="Genomic_DNA"/>
</dbReference>
<accession>A0A4Y2V4B5</accession>
<proteinExistence type="predicted"/>
<comment type="caution">
    <text evidence="1">The sequence shown here is derived from an EMBL/GenBank/DDBJ whole genome shotgun (WGS) entry which is preliminary data.</text>
</comment>
<dbReference type="PROSITE" id="PS01010">
    <property type="entry name" value="CRISP_2"/>
    <property type="match status" value="1"/>
</dbReference>
<dbReference type="Gene3D" id="3.40.33.10">
    <property type="entry name" value="CAP"/>
    <property type="match status" value="1"/>
</dbReference>
<protein>
    <recommendedName>
        <fullName evidence="3">CRISP/Allergen/PR-1</fullName>
    </recommendedName>
</protein>
<keyword evidence="2" id="KW-1185">Reference proteome</keyword>
<sequence length="169" mass="19019">VIWSKTWRIGCGYTAYKTGKKYNRFYVCNYGPSGNVRDQPVYKQGQPCSACPSNTCCGSSCTSGPNYPGLCKMLNPNTAPIYQRNLNNLLFFCDSNPKTKDCETQIAGANKWTNKASLQAFSITIGNRCSPWQLQSEYDKSDVQGIWFNLNKQAHGPNHQLVRFRIPLL</sequence>
<evidence type="ECO:0008006" key="3">
    <source>
        <dbReference type="Google" id="ProtNLM"/>
    </source>
</evidence>
<evidence type="ECO:0000313" key="1">
    <source>
        <dbReference type="EMBL" id="GBO19458.1"/>
    </source>
</evidence>
<dbReference type="InterPro" id="IPR035940">
    <property type="entry name" value="CAP_sf"/>
</dbReference>
<evidence type="ECO:0000313" key="2">
    <source>
        <dbReference type="Proteomes" id="UP000499080"/>
    </source>
</evidence>
<organism evidence="1 2">
    <name type="scientific">Araneus ventricosus</name>
    <name type="common">Orbweaver spider</name>
    <name type="synonym">Epeira ventricosa</name>
    <dbReference type="NCBI Taxonomy" id="182803"/>
    <lineage>
        <taxon>Eukaryota</taxon>
        <taxon>Metazoa</taxon>
        <taxon>Ecdysozoa</taxon>
        <taxon>Arthropoda</taxon>
        <taxon>Chelicerata</taxon>
        <taxon>Arachnida</taxon>
        <taxon>Araneae</taxon>
        <taxon>Araneomorphae</taxon>
        <taxon>Entelegynae</taxon>
        <taxon>Araneoidea</taxon>
        <taxon>Araneidae</taxon>
        <taxon>Araneus</taxon>
    </lineage>
</organism>
<dbReference type="AlphaFoldDB" id="A0A4Y2V4B5"/>
<gene>
    <name evidence="1" type="ORF">AVEN_130229_1</name>
</gene>
<dbReference type="GO" id="GO:0005576">
    <property type="term" value="C:extracellular region"/>
    <property type="evidence" value="ECO:0007669"/>
    <property type="project" value="InterPro"/>
</dbReference>
<reference evidence="1 2" key="1">
    <citation type="journal article" date="2019" name="Sci. Rep.">
        <title>Orb-weaving spider Araneus ventricosus genome elucidates the spidroin gene catalogue.</title>
        <authorList>
            <person name="Kono N."/>
            <person name="Nakamura H."/>
            <person name="Ohtoshi R."/>
            <person name="Moran D.A.P."/>
            <person name="Shinohara A."/>
            <person name="Yoshida Y."/>
            <person name="Fujiwara M."/>
            <person name="Mori M."/>
            <person name="Tomita M."/>
            <person name="Arakawa K."/>
        </authorList>
    </citation>
    <scope>NUCLEOTIDE SEQUENCE [LARGE SCALE GENOMIC DNA]</scope>
</reference>
<name>A0A4Y2V4B5_ARAVE</name>
<dbReference type="Proteomes" id="UP000499080">
    <property type="component" value="Unassembled WGS sequence"/>
</dbReference>